<dbReference type="AlphaFoldDB" id="A0A165LWV8"/>
<dbReference type="Proteomes" id="UP000077266">
    <property type="component" value="Unassembled WGS sequence"/>
</dbReference>
<evidence type="ECO:0000313" key="3">
    <source>
        <dbReference type="Proteomes" id="UP000077266"/>
    </source>
</evidence>
<feature type="region of interest" description="Disordered" evidence="1">
    <location>
        <begin position="19"/>
        <end position="57"/>
    </location>
</feature>
<dbReference type="InParanoid" id="A0A165LWV8"/>
<reference evidence="2 3" key="1">
    <citation type="journal article" date="2016" name="Mol. Biol. Evol.">
        <title>Comparative Genomics of Early-Diverging Mushroom-Forming Fungi Provides Insights into the Origins of Lignocellulose Decay Capabilities.</title>
        <authorList>
            <person name="Nagy L.G."/>
            <person name="Riley R."/>
            <person name="Tritt A."/>
            <person name="Adam C."/>
            <person name="Daum C."/>
            <person name="Floudas D."/>
            <person name="Sun H."/>
            <person name="Yadav J.S."/>
            <person name="Pangilinan J."/>
            <person name="Larsson K.H."/>
            <person name="Matsuura K."/>
            <person name="Barry K."/>
            <person name="Labutti K."/>
            <person name="Kuo R."/>
            <person name="Ohm R.A."/>
            <person name="Bhattacharya S.S."/>
            <person name="Shirouzu T."/>
            <person name="Yoshinaga Y."/>
            <person name="Martin F.M."/>
            <person name="Grigoriev I.V."/>
            <person name="Hibbett D.S."/>
        </authorList>
    </citation>
    <scope>NUCLEOTIDE SEQUENCE [LARGE SCALE GENOMIC DNA]</scope>
    <source>
        <strain evidence="2 3">HHB12029</strain>
    </source>
</reference>
<accession>A0A165LWV8</accession>
<name>A0A165LWV8_EXIGL</name>
<evidence type="ECO:0000256" key="1">
    <source>
        <dbReference type="SAM" id="MobiDB-lite"/>
    </source>
</evidence>
<organism evidence="2 3">
    <name type="scientific">Exidia glandulosa HHB12029</name>
    <dbReference type="NCBI Taxonomy" id="1314781"/>
    <lineage>
        <taxon>Eukaryota</taxon>
        <taxon>Fungi</taxon>
        <taxon>Dikarya</taxon>
        <taxon>Basidiomycota</taxon>
        <taxon>Agaricomycotina</taxon>
        <taxon>Agaricomycetes</taxon>
        <taxon>Auriculariales</taxon>
        <taxon>Exidiaceae</taxon>
        <taxon>Exidia</taxon>
    </lineage>
</organism>
<sequence length="317" mass="35214">MTTRSAAKRAADIKIRAGSSPDLAPIATVRASNEKATSTKRARDDSTCPGAKHQKTTHRELRQCSAGIEDEVDWVLQGAPRAPRWTPKGSAVVRAALKKPAYPGSEPPPEHFQTFIDAAARHVWPSMTIDLEDDDEDKILSVFAQDAYYVPVRVQDAMLAIWRPHRADLAVENPDMPHLEPLPDDEQREEMFKPGSAVVYISTRGTPHDVKAFLILEPETERIGRGKNEDIVWLLHMHAHPSAEEYNFQPKLFDVAAAYCRAVGIKKNVTTAATPARSGCGSSCSNAWIRLLKASGWKYSPDSDESADLRRWERVIA</sequence>
<keyword evidence="3" id="KW-1185">Reference proteome</keyword>
<evidence type="ECO:0000313" key="2">
    <source>
        <dbReference type="EMBL" id="KZV98438.1"/>
    </source>
</evidence>
<gene>
    <name evidence="2" type="ORF">EXIGLDRAFT_701216</name>
</gene>
<dbReference type="EMBL" id="KV425919">
    <property type="protein sequence ID" value="KZV98438.1"/>
    <property type="molecule type" value="Genomic_DNA"/>
</dbReference>
<proteinExistence type="predicted"/>
<protein>
    <submittedName>
        <fullName evidence="2">Uncharacterized protein</fullName>
    </submittedName>
</protein>